<proteinExistence type="predicted"/>
<sequence length="83" mass="9698">MEKQSVYTRESPSFELELRIKNDDFLPTLQDFQQDWLVNKLMNEAARDWSRLPHCHAGLCMAPNALPCRKTGRSRKSRMTTSN</sequence>
<gene>
    <name evidence="1" type="ORF">HZT40_06135</name>
</gene>
<name>A0A7L6AQ73_9GAMM</name>
<keyword evidence="2" id="KW-1185">Reference proteome</keyword>
<dbReference type="Proteomes" id="UP000510621">
    <property type="component" value="Chromosome"/>
</dbReference>
<evidence type="ECO:0000313" key="1">
    <source>
        <dbReference type="EMBL" id="QLQ31251.1"/>
    </source>
</evidence>
<dbReference type="AlphaFoldDB" id="A0A7L6AQ73"/>
<accession>A0A7L6AQ73</accession>
<dbReference type="EMBL" id="CP059265">
    <property type="protein sequence ID" value="QLQ31251.1"/>
    <property type="molecule type" value="Genomic_DNA"/>
</dbReference>
<evidence type="ECO:0000313" key="2">
    <source>
        <dbReference type="Proteomes" id="UP000510621"/>
    </source>
</evidence>
<organism evidence="1 2">
    <name type="scientific">Candidatus Thiothrix singaporensis</name>
    <dbReference type="NCBI Taxonomy" id="2799669"/>
    <lineage>
        <taxon>Bacteria</taxon>
        <taxon>Pseudomonadati</taxon>
        <taxon>Pseudomonadota</taxon>
        <taxon>Gammaproteobacteria</taxon>
        <taxon>Thiotrichales</taxon>
        <taxon>Thiotrichaceae</taxon>
        <taxon>Thiothrix</taxon>
    </lineage>
</organism>
<dbReference type="KEGG" id="this:HZT40_06135"/>
<reference evidence="1" key="1">
    <citation type="submission" date="2020-06" db="EMBL/GenBank/DDBJ databases">
        <title>Analysis procedures for assessing recovery of high quality, complete, closed genomes from Nanopore long read metagenome sequencing.</title>
        <authorList>
            <person name="Bessarab I."/>
            <person name="Arumugam K."/>
            <person name="Haryono M."/>
            <person name="Liu X."/>
            <person name="Roy S."/>
            <person name="Zuniga-Montanez R.E."/>
            <person name="Qiu G."/>
            <person name="Drautz-Moses D.I."/>
            <person name="Law Y.Y."/>
            <person name="Wuertz S."/>
            <person name="Lauro F.M."/>
            <person name="Huson D.H."/>
            <person name="Williams R.B."/>
        </authorList>
    </citation>
    <scope>NUCLEOTIDE SEQUENCE [LARGE SCALE GENOMIC DNA]</scope>
    <source>
        <strain evidence="1">SSD2</strain>
    </source>
</reference>
<protein>
    <submittedName>
        <fullName evidence="1">Uncharacterized protein</fullName>
    </submittedName>
</protein>